<dbReference type="InterPro" id="IPR035965">
    <property type="entry name" value="PAS-like_dom_sf"/>
</dbReference>
<keyword evidence="4" id="KW-1185">Reference proteome</keyword>
<dbReference type="InterPro" id="IPR013656">
    <property type="entry name" value="PAS_4"/>
</dbReference>
<dbReference type="Pfam" id="PF08448">
    <property type="entry name" value="PAS_4"/>
    <property type="match status" value="1"/>
</dbReference>
<dbReference type="Gene3D" id="3.30.450.40">
    <property type="match status" value="2"/>
</dbReference>
<sequence length="693" mass="73821">MVAALAADDTGHVVYANAAATALFGSCPDDLVGTQLRERLFEDANRGAVDEVTARVLAGASWSGELPVLCSGEHVRELVTSWSPAYDGAGRVAGVLLLAEDTEHARILTRRLHRLSHVSTNLLAARTVQDVARVVTDEMTDAAGATVGSISLVVDDESLALVAIKGGATGAASRWASYPRSSRTPAADCLRNRRALVLNGRAAIAARYPDLERAAEGERSIVCLPLVVGDRELGAISMSFPGRRRFNAPELVFLTLLSEMCAHAIDRIQAQASADDRESKLAFLADATVRLSGDLDYEATLSAVAAAAVPWFADWCVILIADDGRLRPIAFAHADTGHAGLVERLQTDYPQPPDAYASPAQVLHTGRSVLVPEITDEMLEGRARDEEHLRLLRAVAPRSMMSCPLTAGDRVLGVITWVAGEDSRRFDADDLAFGEDLARRAAIAIDNAQLHSELRDVALRLQHAVLPERLPALPDWETAVVYQPSGRTDAGGDFYDVIALGGGRIAAFVGDVMGRGVQAASVMAQMRSAIRTLVALDPAPAAVMTGLDVVFDRLDLEHLVTIAYAVADPAAGTMQLISAGHPPPLLVRTDGTVEVVEHTQTMLLGAGGGARNVVTVPFAAGDTALLFTDGLVERRGEDTEEGMERLVRAARRLDRADLDAWLVAVVDGVRDPTRDDDVAALAVRRPAPPVPAR</sequence>
<dbReference type="PANTHER" id="PTHR43156:SF2">
    <property type="entry name" value="STAGE II SPORULATION PROTEIN E"/>
    <property type="match status" value="1"/>
</dbReference>
<dbReference type="Proteomes" id="UP001499979">
    <property type="component" value="Unassembled WGS sequence"/>
</dbReference>
<dbReference type="Gene3D" id="3.30.450.20">
    <property type="entry name" value="PAS domain"/>
    <property type="match status" value="1"/>
</dbReference>
<dbReference type="InterPro" id="IPR000014">
    <property type="entry name" value="PAS"/>
</dbReference>
<evidence type="ECO:0000313" key="4">
    <source>
        <dbReference type="Proteomes" id="UP001499979"/>
    </source>
</evidence>
<organism evidence="3 4">
    <name type="scientific">Nocardioides aquiterrae</name>
    <dbReference type="NCBI Taxonomy" id="203799"/>
    <lineage>
        <taxon>Bacteria</taxon>
        <taxon>Bacillati</taxon>
        <taxon>Actinomycetota</taxon>
        <taxon>Actinomycetes</taxon>
        <taxon>Propionibacteriales</taxon>
        <taxon>Nocardioidaceae</taxon>
        <taxon>Nocardioides</taxon>
    </lineage>
</organism>
<dbReference type="InterPro" id="IPR036457">
    <property type="entry name" value="PPM-type-like_dom_sf"/>
</dbReference>
<dbReference type="PANTHER" id="PTHR43156">
    <property type="entry name" value="STAGE II SPORULATION PROTEIN E-RELATED"/>
    <property type="match status" value="1"/>
</dbReference>
<accession>A0ABN1UFD7</accession>
<name>A0ABN1UFD7_9ACTN</name>
<dbReference type="InterPro" id="IPR052016">
    <property type="entry name" value="Bact_Sigma-Reg"/>
</dbReference>
<evidence type="ECO:0000313" key="3">
    <source>
        <dbReference type="EMBL" id="GAA1147010.1"/>
    </source>
</evidence>
<dbReference type="CDD" id="cd00130">
    <property type="entry name" value="PAS"/>
    <property type="match status" value="1"/>
</dbReference>
<protein>
    <recommendedName>
        <fullName evidence="2">PAS domain-containing protein</fullName>
    </recommendedName>
</protein>
<dbReference type="NCBIfam" id="TIGR00229">
    <property type="entry name" value="sensory_box"/>
    <property type="match status" value="1"/>
</dbReference>
<comment type="caution">
    <text evidence="3">The sequence shown here is derived from an EMBL/GenBank/DDBJ whole genome shotgun (WGS) entry which is preliminary data.</text>
</comment>
<dbReference type="Gene3D" id="3.60.40.10">
    <property type="entry name" value="PPM-type phosphatase domain"/>
    <property type="match status" value="1"/>
</dbReference>
<dbReference type="InterPro" id="IPR003018">
    <property type="entry name" value="GAF"/>
</dbReference>
<dbReference type="InterPro" id="IPR001932">
    <property type="entry name" value="PPM-type_phosphatase-like_dom"/>
</dbReference>
<dbReference type="PROSITE" id="PS50112">
    <property type="entry name" value="PAS"/>
    <property type="match status" value="1"/>
</dbReference>
<dbReference type="Pfam" id="PF13185">
    <property type="entry name" value="GAF_2"/>
    <property type="match status" value="2"/>
</dbReference>
<dbReference type="SUPFAM" id="SSF55781">
    <property type="entry name" value="GAF domain-like"/>
    <property type="match status" value="2"/>
</dbReference>
<evidence type="ECO:0000256" key="1">
    <source>
        <dbReference type="ARBA" id="ARBA00022801"/>
    </source>
</evidence>
<dbReference type="InterPro" id="IPR029016">
    <property type="entry name" value="GAF-like_dom_sf"/>
</dbReference>
<dbReference type="SMART" id="SM00065">
    <property type="entry name" value="GAF"/>
    <property type="match status" value="2"/>
</dbReference>
<feature type="domain" description="PAS" evidence="2">
    <location>
        <begin position="1"/>
        <end position="60"/>
    </location>
</feature>
<keyword evidence="1" id="KW-0378">Hydrolase</keyword>
<reference evidence="3 4" key="1">
    <citation type="journal article" date="2019" name="Int. J. Syst. Evol. Microbiol.">
        <title>The Global Catalogue of Microorganisms (GCM) 10K type strain sequencing project: providing services to taxonomists for standard genome sequencing and annotation.</title>
        <authorList>
            <consortium name="The Broad Institute Genomics Platform"/>
            <consortium name="The Broad Institute Genome Sequencing Center for Infectious Disease"/>
            <person name="Wu L."/>
            <person name="Ma J."/>
        </authorList>
    </citation>
    <scope>NUCLEOTIDE SEQUENCE [LARGE SCALE GENOMIC DNA]</scope>
    <source>
        <strain evidence="3 4">JCM 11813</strain>
    </source>
</reference>
<dbReference type="SMART" id="SM00331">
    <property type="entry name" value="PP2C_SIG"/>
    <property type="match status" value="1"/>
</dbReference>
<dbReference type="SUPFAM" id="SSF55785">
    <property type="entry name" value="PYP-like sensor domain (PAS domain)"/>
    <property type="match status" value="1"/>
</dbReference>
<dbReference type="EMBL" id="BAAAJE010000014">
    <property type="protein sequence ID" value="GAA1147010.1"/>
    <property type="molecule type" value="Genomic_DNA"/>
</dbReference>
<evidence type="ECO:0000259" key="2">
    <source>
        <dbReference type="PROSITE" id="PS50112"/>
    </source>
</evidence>
<gene>
    <name evidence="3" type="ORF">GCM10009606_27350</name>
</gene>
<proteinExistence type="predicted"/>
<dbReference type="SUPFAM" id="SSF81606">
    <property type="entry name" value="PP2C-like"/>
    <property type="match status" value="1"/>
</dbReference>
<dbReference type="Pfam" id="PF07228">
    <property type="entry name" value="SpoIIE"/>
    <property type="match status" value="1"/>
</dbReference>